<dbReference type="HOGENOM" id="CLU_018816_15_2_6"/>
<evidence type="ECO:0000313" key="10">
    <source>
        <dbReference type="Proteomes" id="UP000019028"/>
    </source>
</evidence>
<keyword evidence="3 6" id="KW-1133">Transmembrane helix</keyword>
<keyword evidence="2 6" id="KW-0812">Transmembrane</keyword>
<dbReference type="RefSeq" id="WP_025420773.1">
    <property type="nucleotide sequence ID" value="NZ_CP006569.1"/>
</dbReference>
<evidence type="ECO:0000256" key="4">
    <source>
        <dbReference type="ARBA" id="ARBA00023136"/>
    </source>
</evidence>
<gene>
    <name evidence="9" type="ORF">Sant_0547</name>
</gene>
<dbReference type="GO" id="GO:0022857">
    <property type="term" value="F:transmembrane transporter activity"/>
    <property type="evidence" value="ECO:0007669"/>
    <property type="project" value="InterPro"/>
</dbReference>
<dbReference type="InterPro" id="IPR050393">
    <property type="entry name" value="MFP_Efflux_Pump"/>
</dbReference>
<dbReference type="InterPro" id="IPR058625">
    <property type="entry name" value="MdtA-like_BSH"/>
</dbReference>
<keyword evidence="4 6" id="KW-0472">Membrane</keyword>
<dbReference type="GO" id="GO:0016020">
    <property type="term" value="C:membrane"/>
    <property type="evidence" value="ECO:0007669"/>
    <property type="project" value="InterPro"/>
</dbReference>
<dbReference type="PANTHER" id="PTHR30367:SF12">
    <property type="entry name" value="P-HYDROXYBENZOIC ACID EFFLUX PUMP SUBUNIT AAEA"/>
    <property type="match status" value="1"/>
</dbReference>
<evidence type="ECO:0000256" key="2">
    <source>
        <dbReference type="ARBA" id="ARBA00022692"/>
    </source>
</evidence>
<comment type="similarity">
    <text evidence="1">Belongs to the membrane fusion protein (MFP) (TC 8.A.1) family.</text>
</comment>
<dbReference type="Proteomes" id="UP000019028">
    <property type="component" value="Chromosome"/>
</dbReference>
<protein>
    <submittedName>
        <fullName evidence="9">HylD family secretion protein</fullName>
    </submittedName>
</protein>
<dbReference type="Gene3D" id="2.40.50.100">
    <property type="match status" value="1"/>
</dbReference>
<dbReference type="PATRIC" id="fig|1239307.3.peg.586"/>
<evidence type="ECO:0000256" key="6">
    <source>
        <dbReference type="SAM" id="Phobius"/>
    </source>
</evidence>
<feature type="domain" description="Multidrug resistance protein MdtA-like barrel-sandwich hybrid" evidence="7">
    <location>
        <begin position="51"/>
        <end position="190"/>
    </location>
</feature>
<reference evidence="9 10" key="1">
    <citation type="journal article" date="2014" name="Genome Biol. Evol.">
        <title>Genome degeneration and adaptation in a nascent stage of symbiosis.</title>
        <authorList>
            <person name="Oakeson K.F."/>
            <person name="Gil R."/>
            <person name="Clayton A.L."/>
            <person name="Dunn D.M."/>
            <person name="von Niederhausern A.C."/>
            <person name="Hamil C."/>
            <person name="Aoyagi A."/>
            <person name="Duval B."/>
            <person name="Baca A."/>
            <person name="Silva F.J."/>
            <person name="Vallier A."/>
            <person name="Jackson D.G."/>
            <person name="Latorre A."/>
            <person name="Weiss R.B."/>
            <person name="Heddi A."/>
            <person name="Moya A."/>
            <person name="Dale C."/>
        </authorList>
    </citation>
    <scope>NUCLEOTIDE SEQUENCE [LARGE SCALE GENOMIC DNA]</scope>
    <source>
        <strain evidence="9 10">HS1</strain>
    </source>
</reference>
<name>W0HU26_9GAMM</name>
<evidence type="ECO:0000259" key="7">
    <source>
        <dbReference type="Pfam" id="PF25917"/>
    </source>
</evidence>
<dbReference type="OrthoDB" id="9811754at2"/>
<feature type="region of interest" description="Disordered" evidence="5">
    <location>
        <begin position="115"/>
        <end position="137"/>
    </location>
</feature>
<organism evidence="9 10">
    <name type="scientific">Sodalis praecaptivus</name>
    <dbReference type="NCBI Taxonomy" id="1239307"/>
    <lineage>
        <taxon>Bacteria</taxon>
        <taxon>Pseudomonadati</taxon>
        <taxon>Pseudomonadota</taxon>
        <taxon>Gammaproteobacteria</taxon>
        <taxon>Enterobacterales</taxon>
        <taxon>Bruguierivoracaceae</taxon>
        <taxon>Sodalis</taxon>
    </lineage>
</organism>
<feature type="transmembrane region" description="Helical" evidence="6">
    <location>
        <begin position="12"/>
        <end position="34"/>
    </location>
</feature>
<dbReference type="NCBIfam" id="TIGR01730">
    <property type="entry name" value="RND_mfp"/>
    <property type="match status" value="1"/>
</dbReference>
<dbReference type="KEGG" id="sod:Sant_0547"/>
<dbReference type="InterPro" id="IPR006143">
    <property type="entry name" value="RND_pump_MFP"/>
</dbReference>
<dbReference type="AlphaFoldDB" id="W0HU26"/>
<feature type="domain" description="p-hydroxybenzoic acid efflux pump subunit AaeA-like beta-barrel" evidence="8">
    <location>
        <begin position="194"/>
        <end position="290"/>
    </location>
</feature>
<dbReference type="PANTHER" id="PTHR30367">
    <property type="entry name" value="P-HYDROXYBENZOIC ACID EFFLUX PUMP SUBUNIT AAEA-RELATED"/>
    <property type="match status" value="1"/>
</dbReference>
<evidence type="ECO:0000256" key="3">
    <source>
        <dbReference type="ARBA" id="ARBA00022989"/>
    </source>
</evidence>
<dbReference type="EMBL" id="CP006569">
    <property type="protein sequence ID" value="AHF75643.1"/>
    <property type="molecule type" value="Genomic_DNA"/>
</dbReference>
<evidence type="ECO:0000256" key="1">
    <source>
        <dbReference type="ARBA" id="ARBA00009477"/>
    </source>
</evidence>
<dbReference type="Pfam" id="PF25963">
    <property type="entry name" value="Beta-barrel_AAEA"/>
    <property type="match status" value="1"/>
</dbReference>
<evidence type="ECO:0000259" key="8">
    <source>
        <dbReference type="Pfam" id="PF25963"/>
    </source>
</evidence>
<dbReference type="InterPro" id="IPR058634">
    <property type="entry name" value="AaeA-lik-b-barrel"/>
</dbReference>
<dbReference type="Gene3D" id="2.40.30.170">
    <property type="match status" value="1"/>
</dbReference>
<proteinExistence type="inferred from homology"/>
<keyword evidence="10" id="KW-1185">Reference proteome</keyword>
<dbReference type="Pfam" id="PF25917">
    <property type="entry name" value="BSH_RND"/>
    <property type="match status" value="1"/>
</dbReference>
<evidence type="ECO:0000256" key="5">
    <source>
        <dbReference type="SAM" id="MobiDB-lite"/>
    </source>
</evidence>
<sequence>MKSETFTLRGRQLIRVLITLGVTLAALWAVMQLWDHYELAPWTRDGRVRANVVPIAPDVSGLVTEVMVQDNQHVAAGTLLFVVDRSRYELAVRQAEVAVNAQRIAMAQAQREDKRNAQLGSLVPQEERERSRTQYEQAQNGFAQAQVALDSARLNLARAQVRAPVEGMITNLVLRQGSYATTGKPVLALVDSGSFYVEGYFEETKLPRIHIGDAVRVIPMGGNGPFTGKVESIAAGIAERDRITGDNLLPSVNPTFNWVRLAQRIPVRVKIDPLPATQRLVAGQTVTVDVLAPGETNAATAHVSPEHGA</sequence>
<evidence type="ECO:0000313" key="9">
    <source>
        <dbReference type="EMBL" id="AHF75643.1"/>
    </source>
</evidence>
<dbReference type="SUPFAM" id="SSF111369">
    <property type="entry name" value="HlyD-like secretion proteins"/>
    <property type="match status" value="1"/>
</dbReference>
<accession>W0HU26</accession>